<gene>
    <name evidence="3" type="ORF">NYP16_13665</name>
</gene>
<dbReference type="AlphaFoldDB" id="A0A9X3U062"/>
<evidence type="ECO:0000256" key="1">
    <source>
        <dbReference type="SAM" id="SignalP"/>
    </source>
</evidence>
<feature type="signal peptide" evidence="1">
    <location>
        <begin position="1"/>
        <end position="22"/>
    </location>
</feature>
<keyword evidence="1" id="KW-0732">Signal</keyword>
<dbReference type="Gene3D" id="2.130.10.10">
    <property type="entry name" value="YVTN repeat-like/Quinoprotein amine dehydrogenase"/>
    <property type="match status" value="2"/>
</dbReference>
<feature type="domain" description="Pyrrolo-quinoline quinone repeat" evidence="2">
    <location>
        <begin position="16"/>
        <end position="143"/>
    </location>
</feature>
<dbReference type="InterPro" id="IPR015943">
    <property type="entry name" value="WD40/YVTN_repeat-like_dom_sf"/>
</dbReference>
<proteinExistence type="predicted"/>
<keyword evidence="4" id="KW-1185">Reference proteome</keyword>
<evidence type="ECO:0000259" key="2">
    <source>
        <dbReference type="Pfam" id="PF13360"/>
    </source>
</evidence>
<name>A0A9X3U062_9PROT</name>
<reference evidence="3" key="2">
    <citation type="journal article" date="2023" name="Syst. Appl. Microbiol.">
        <title>Govania unica gen. nov., sp. nov., a rare biosphere bacterium that represents a novel family in the class Alphaproteobacteria.</title>
        <authorList>
            <person name="Vandamme P."/>
            <person name="Peeters C."/>
            <person name="Hettiarachchi A."/>
            <person name="Cnockaert M."/>
            <person name="Carlier A."/>
        </authorList>
    </citation>
    <scope>NUCLEOTIDE SEQUENCE</scope>
    <source>
        <strain evidence="3">LMG 31809</strain>
    </source>
</reference>
<reference evidence="3" key="1">
    <citation type="submission" date="2022-08" db="EMBL/GenBank/DDBJ databases">
        <authorList>
            <person name="Vandamme P."/>
            <person name="Hettiarachchi A."/>
            <person name="Peeters C."/>
            <person name="Cnockaert M."/>
            <person name="Carlier A."/>
        </authorList>
    </citation>
    <scope>NUCLEOTIDE SEQUENCE</scope>
    <source>
        <strain evidence="3">LMG 31809</strain>
    </source>
</reference>
<dbReference type="InterPro" id="IPR051200">
    <property type="entry name" value="Host-pathogen_enzymatic-act"/>
</dbReference>
<dbReference type="SUPFAM" id="SSF50974">
    <property type="entry name" value="Nitrous oxide reductase, N-terminal domain"/>
    <property type="match status" value="1"/>
</dbReference>
<sequence length="360" mass="38587">MNGLNKLLLACAVFVAGAPALAGEYLVVANRGSRDLSIIRLTDHHLAATLPIHETGKVDDVAAMPDGSLLFANVQLDPDETPNAKPRGEVLAFSSRTGQRAWTQKVDGVPHHMTVSADGKQLFVPLFDRQRIEILDTATGAIIGSLYGRLGMHTTVLSNDGKTLYAGSIFTGQIYAFDIASRKLVRSLSLSNGEFGGIAVRPFAVTADDATIYAQLSGLHGFAVLDVAKNKVKKLVRYGDLPADFEYPDYPYNVDHGLELSPDGKTLVMVSESTRKVYVYSVDPLVLRKTIPVGRVSKWVSFSASGDHAYVSNSGDNDISVISMKSLAEVARIATGGVGGTIMRVLEIPDANITELAKAK</sequence>
<dbReference type="PANTHER" id="PTHR47197:SF3">
    <property type="entry name" value="DIHYDRO-HEME D1 DEHYDROGENASE"/>
    <property type="match status" value="1"/>
</dbReference>
<dbReference type="RefSeq" id="WP_274944710.1">
    <property type="nucleotide sequence ID" value="NZ_JANWOI010000005.1"/>
</dbReference>
<dbReference type="Proteomes" id="UP001141619">
    <property type="component" value="Unassembled WGS sequence"/>
</dbReference>
<dbReference type="PANTHER" id="PTHR47197">
    <property type="entry name" value="PROTEIN NIRF"/>
    <property type="match status" value="1"/>
</dbReference>
<protein>
    <recommendedName>
        <fullName evidence="2">Pyrrolo-quinoline quinone repeat domain-containing protein</fullName>
    </recommendedName>
</protein>
<dbReference type="InterPro" id="IPR002372">
    <property type="entry name" value="PQQ_rpt_dom"/>
</dbReference>
<dbReference type="Pfam" id="PF13360">
    <property type="entry name" value="PQQ_2"/>
    <property type="match status" value="1"/>
</dbReference>
<evidence type="ECO:0000313" key="4">
    <source>
        <dbReference type="Proteomes" id="UP001141619"/>
    </source>
</evidence>
<feature type="chain" id="PRO_5040833472" description="Pyrrolo-quinoline quinone repeat domain-containing protein" evidence="1">
    <location>
        <begin position="23"/>
        <end position="360"/>
    </location>
</feature>
<organism evidence="3 4">
    <name type="scientific">Govanella unica</name>
    <dbReference type="NCBI Taxonomy" id="2975056"/>
    <lineage>
        <taxon>Bacteria</taxon>
        <taxon>Pseudomonadati</taxon>
        <taxon>Pseudomonadota</taxon>
        <taxon>Alphaproteobacteria</taxon>
        <taxon>Emcibacterales</taxon>
        <taxon>Govanellaceae</taxon>
        <taxon>Govanella</taxon>
    </lineage>
</organism>
<dbReference type="EMBL" id="JANWOI010000005">
    <property type="protein sequence ID" value="MDA5194999.1"/>
    <property type="molecule type" value="Genomic_DNA"/>
</dbReference>
<comment type="caution">
    <text evidence="3">The sequence shown here is derived from an EMBL/GenBank/DDBJ whole genome shotgun (WGS) entry which is preliminary data.</text>
</comment>
<accession>A0A9X3U062</accession>
<dbReference type="InterPro" id="IPR011045">
    <property type="entry name" value="N2O_reductase_N"/>
</dbReference>
<evidence type="ECO:0000313" key="3">
    <source>
        <dbReference type="EMBL" id="MDA5194999.1"/>
    </source>
</evidence>